<reference evidence="1" key="1">
    <citation type="submission" date="2019-11" db="EMBL/GenBank/DDBJ databases">
        <authorList>
            <person name="Feng L."/>
        </authorList>
    </citation>
    <scope>NUCLEOTIDE SEQUENCE</scope>
    <source>
        <strain evidence="1">CTertiumLFYP3</strain>
    </source>
</reference>
<accession>A0A6N3EMC1</accession>
<evidence type="ECO:0008006" key="2">
    <source>
        <dbReference type="Google" id="ProtNLM"/>
    </source>
</evidence>
<name>A0A6N3EMC1_9CLOT</name>
<protein>
    <recommendedName>
        <fullName evidence="2">Nudix hydrolase domain-containing protein</fullName>
    </recommendedName>
</protein>
<sequence length="58" mass="6719">MGEHFKSYSAVMPVIINKKEDKTQILLHRRKDTGYDDGKWDMSGSGHVDEGKQLKWLL</sequence>
<organism evidence="1">
    <name type="scientific">Clostridium tertium</name>
    <dbReference type="NCBI Taxonomy" id="1559"/>
    <lineage>
        <taxon>Bacteria</taxon>
        <taxon>Bacillati</taxon>
        <taxon>Bacillota</taxon>
        <taxon>Clostridia</taxon>
        <taxon>Eubacteriales</taxon>
        <taxon>Clostridiaceae</taxon>
        <taxon>Clostridium</taxon>
    </lineage>
</organism>
<gene>
    <name evidence="1" type="ORF">CTLFYP3_02252</name>
</gene>
<dbReference type="RefSeq" id="WP_421755693.1">
    <property type="nucleotide sequence ID" value="NZ_CACRTO010000020.1"/>
</dbReference>
<proteinExistence type="predicted"/>
<dbReference type="AlphaFoldDB" id="A0A6N3EMC1"/>
<dbReference type="Gene3D" id="3.90.79.10">
    <property type="entry name" value="Nucleoside Triphosphate Pyrophosphohydrolase"/>
    <property type="match status" value="1"/>
</dbReference>
<dbReference type="InterPro" id="IPR015797">
    <property type="entry name" value="NUDIX_hydrolase-like_dom_sf"/>
</dbReference>
<evidence type="ECO:0000313" key="1">
    <source>
        <dbReference type="EMBL" id="VYU38787.1"/>
    </source>
</evidence>
<dbReference type="SUPFAM" id="SSF55811">
    <property type="entry name" value="Nudix"/>
    <property type="match status" value="1"/>
</dbReference>
<dbReference type="EMBL" id="CACRTO010000020">
    <property type="protein sequence ID" value="VYU38787.1"/>
    <property type="molecule type" value="Genomic_DNA"/>
</dbReference>